<keyword evidence="3" id="KW-1185">Reference proteome</keyword>
<dbReference type="InterPro" id="IPR010359">
    <property type="entry name" value="IrrE_HExxH"/>
</dbReference>
<name>A0A1I7IAT0_9BACL</name>
<dbReference type="Proteomes" id="UP000183508">
    <property type="component" value="Unassembled WGS sequence"/>
</dbReference>
<evidence type="ECO:0000313" key="2">
    <source>
        <dbReference type="EMBL" id="SFU69974.1"/>
    </source>
</evidence>
<dbReference type="RefSeq" id="WP_175511472.1">
    <property type="nucleotide sequence ID" value="NZ_FPBV01000006.1"/>
</dbReference>
<dbReference type="Pfam" id="PF06114">
    <property type="entry name" value="Peptidase_M78"/>
    <property type="match status" value="1"/>
</dbReference>
<protein>
    <recommendedName>
        <fullName evidence="1">IrrE N-terminal-like domain-containing protein</fullName>
    </recommendedName>
</protein>
<proteinExistence type="predicted"/>
<dbReference type="AlphaFoldDB" id="A0A1I7IAT0"/>
<evidence type="ECO:0000313" key="3">
    <source>
        <dbReference type="Proteomes" id="UP000183508"/>
    </source>
</evidence>
<reference evidence="3" key="1">
    <citation type="submission" date="2016-10" db="EMBL/GenBank/DDBJ databases">
        <authorList>
            <person name="Varghese N."/>
        </authorList>
    </citation>
    <scope>NUCLEOTIDE SEQUENCE [LARGE SCALE GENOMIC DNA]</scope>
    <source>
        <strain evidence="3">DSM 17980</strain>
    </source>
</reference>
<evidence type="ECO:0000259" key="1">
    <source>
        <dbReference type="Pfam" id="PF06114"/>
    </source>
</evidence>
<gene>
    <name evidence="2" type="ORF">SAMN05421543_106101</name>
</gene>
<accession>A0A1I7IAT0</accession>
<organism evidence="2 3">
    <name type="scientific">Alicyclobacillus macrosporangiidus</name>
    <dbReference type="NCBI Taxonomy" id="392015"/>
    <lineage>
        <taxon>Bacteria</taxon>
        <taxon>Bacillati</taxon>
        <taxon>Bacillota</taxon>
        <taxon>Bacilli</taxon>
        <taxon>Bacillales</taxon>
        <taxon>Alicyclobacillaceae</taxon>
        <taxon>Alicyclobacillus</taxon>
    </lineage>
</organism>
<feature type="domain" description="IrrE N-terminal-like" evidence="1">
    <location>
        <begin position="26"/>
        <end position="137"/>
    </location>
</feature>
<dbReference type="EMBL" id="FPBV01000006">
    <property type="protein sequence ID" value="SFU69974.1"/>
    <property type="molecule type" value="Genomic_DNA"/>
</dbReference>
<sequence length="142" mass="17032">MDRLLEVIQQEDIFLDYDHLNYGERKLHGLYFYDHYRDKPFILLDIRLDFNPTLHRCVLAEELGHYFTVPRSKFTKPFASYGDRIELSRDERRALNWAARFLISEESLKEALAQRYRSIHELAEHLGVTTEIASIRLQMRNM</sequence>
<dbReference type="STRING" id="392015.SAMN05421543_106101"/>